<feature type="compositionally biased region" description="Basic and acidic residues" evidence="2">
    <location>
        <begin position="212"/>
        <end position="227"/>
    </location>
</feature>
<proteinExistence type="predicted"/>
<organism evidence="4">
    <name type="scientific">Aureoumbra lagunensis</name>
    <dbReference type="NCBI Taxonomy" id="44058"/>
    <lineage>
        <taxon>Eukaryota</taxon>
        <taxon>Sar</taxon>
        <taxon>Stramenopiles</taxon>
        <taxon>Ochrophyta</taxon>
        <taxon>Pelagophyceae</taxon>
        <taxon>Pelagomonadales</taxon>
        <taxon>Aureoumbra</taxon>
    </lineage>
</organism>
<sequence>MDSRLKCGEACEGGKNCTNSRIYISELPKNVTAEQLVEYFGGLGVVSRERPKGRGVFPDMMPYRIKFYGNNDCLLQYEDSHAAHAAPSFFDGTEFLGSKIKVELAEKKPNQGLSPQENHQPPPDRKCRENDSTSRDYQREDKSRRGASRAGGERKMDDYYDYRDERRGYDHHSRGYNDRPYDRRDTDNRRGRDQSRRTSDDDPRLYSRQSAHRREDYSRSRDPPSSR</sequence>
<dbReference type="PROSITE" id="PS50102">
    <property type="entry name" value="RRM"/>
    <property type="match status" value="1"/>
</dbReference>
<dbReference type="EMBL" id="HBIJ01012378">
    <property type="protein sequence ID" value="CAE0367667.1"/>
    <property type="molecule type" value="Transcribed_RNA"/>
</dbReference>
<gene>
    <name evidence="4" type="ORF">ALAG00032_LOCUS8424</name>
</gene>
<keyword evidence="1" id="KW-0694">RNA-binding</keyword>
<dbReference type="AlphaFoldDB" id="A0A7S3JZ82"/>
<dbReference type="InterPro" id="IPR035979">
    <property type="entry name" value="RBD_domain_sf"/>
</dbReference>
<evidence type="ECO:0000256" key="2">
    <source>
        <dbReference type="SAM" id="MobiDB-lite"/>
    </source>
</evidence>
<feature type="compositionally biased region" description="Basic and acidic residues" evidence="2">
    <location>
        <begin position="151"/>
        <end position="205"/>
    </location>
</feature>
<protein>
    <recommendedName>
        <fullName evidence="3">RRM domain-containing protein</fullName>
    </recommendedName>
</protein>
<feature type="region of interest" description="Disordered" evidence="2">
    <location>
        <begin position="107"/>
        <end position="227"/>
    </location>
</feature>
<evidence type="ECO:0000313" key="4">
    <source>
        <dbReference type="EMBL" id="CAE0367667.1"/>
    </source>
</evidence>
<dbReference type="InterPro" id="IPR000504">
    <property type="entry name" value="RRM_dom"/>
</dbReference>
<name>A0A7S3JZ82_9STRA</name>
<dbReference type="SUPFAM" id="SSF54928">
    <property type="entry name" value="RNA-binding domain, RBD"/>
    <property type="match status" value="1"/>
</dbReference>
<feature type="compositionally biased region" description="Basic and acidic residues" evidence="2">
    <location>
        <begin position="122"/>
        <end position="144"/>
    </location>
</feature>
<dbReference type="GO" id="GO:0003723">
    <property type="term" value="F:RNA binding"/>
    <property type="evidence" value="ECO:0007669"/>
    <property type="project" value="UniProtKB-UniRule"/>
</dbReference>
<reference evidence="4" key="1">
    <citation type="submission" date="2021-01" db="EMBL/GenBank/DDBJ databases">
        <authorList>
            <person name="Corre E."/>
            <person name="Pelletier E."/>
            <person name="Niang G."/>
            <person name="Scheremetjew M."/>
            <person name="Finn R."/>
            <person name="Kale V."/>
            <person name="Holt S."/>
            <person name="Cochrane G."/>
            <person name="Meng A."/>
            <person name="Brown T."/>
            <person name="Cohen L."/>
        </authorList>
    </citation>
    <scope>NUCLEOTIDE SEQUENCE</scope>
    <source>
        <strain evidence="4">CCMP1510</strain>
    </source>
</reference>
<evidence type="ECO:0000259" key="3">
    <source>
        <dbReference type="PROSITE" id="PS50102"/>
    </source>
</evidence>
<accession>A0A7S3JZ82</accession>
<evidence type="ECO:0000256" key="1">
    <source>
        <dbReference type="PROSITE-ProRule" id="PRU00176"/>
    </source>
</evidence>
<dbReference type="Gene3D" id="3.30.70.330">
    <property type="match status" value="1"/>
</dbReference>
<feature type="domain" description="RRM" evidence="3">
    <location>
        <begin position="20"/>
        <end position="107"/>
    </location>
</feature>
<dbReference type="InterPro" id="IPR012677">
    <property type="entry name" value="Nucleotide-bd_a/b_plait_sf"/>
</dbReference>